<feature type="compositionally biased region" description="Low complexity" evidence="1">
    <location>
        <begin position="878"/>
        <end position="892"/>
    </location>
</feature>
<feature type="compositionally biased region" description="Low complexity" evidence="1">
    <location>
        <begin position="91"/>
        <end position="102"/>
    </location>
</feature>
<reference evidence="3" key="1">
    <citation type="submission" date="2020-01" db="EMBL/GenBank/DDBJ databases">
        <authorList>
            <person name="Meier V. D."/>
            <person name="Meier V D."/>
        </authorList>
    </citation>
    <scope>NUCLEOTIDE SEQUENCE</scope>
    <source>
        <strain evidence="3">HLG_WM_MAG_12</strain>
    </source>
</reference>
<dbReference type="SUPFAM" id="SSF55729">
    <property type="entry name" value="Acyl-CoA N-acyltransferases (Nat)"/>
    <property type="match status" value="1"/>
</dbReference>
<feature type="compositionally biased region" description="Polar residues" evidence="1">
    <location>
        <begin position="1332"/>
        <end position="1347"/>
    </location>
</feature>
<feature type="domain" description="N-acetyltransferase" evidence="2">
    <location>
        <begin position="1633"/>
        <end position="1706"/>
    </location>
</feature>
<feature type="region of interest" description="Disordered" evidence="1">
    <location>
        <begin position="1203"/>
        <end position="1281"/>
    </location>
</feature>
<feature type="region of interest" description="Disordered" evidence="1">
    <location>
        <begin position="722"/>
        <end position="756"/>
    </location>
</feature>
<gene>
    <name evidence="3" type="ORF">HELGO_WM13504</name>
</gene>
<evidence type="ECO:0000256" key="1">
    <source>
        <dbReference type="SAM" id="MobiDB-lite"/>
    </source>
</evidence>
<feature type="region of interest" description="Disordered" evidence="1">
    <location>
        <begin position="1"/>
        <end position="34"/>
    </location>
</feature>
<feature type="compositionally biased region" description="Polar residues" evidence="1">
    <location>
        <begin position="737"/>
        <end position="756"/>
    </location>
</feature>
<feature type="compositionally biased region" description="Basic and acidic residues" evidence="1">
    <location>
        <begin position="1320"/>
        <end position="1331"/>
    </location>
</feature>
<feature type="region of interest" description="Disordered" evidence="1">
    <location>
        <begin position="821"/>
        <end position="915"/>
    </location>
</feature>
<evidence type="ECO:0000259" key="2">
    <source>
        <dbReference type="Pfam" id="PF00583"/>
    </source>
</evidence>
<feature type="compositionally biased region" description="Basic and acidic residues" evidence="1">
    <location>
        <begin position="108"/>
        <end position="123"/>
    </location>
</feature>
<feature type="compositionally biased region" description="Basic and acidic residues" evidence="1">
    <location>
        <begin position="1203"/>
        <end position="1216"/>
    </location>
</feature>
<dbReference type="GO" id="GO:0016747">
    <property type="term" value="F:acyltransferase activity, transferring groups other than amino-acyl groups"/>
    <property type="evidence" value="ECO:0007669"/>
    <property type="project" value="InterPro"/>
</dbReference>
<feature type="region of interest" description="Disordered" evidence="1">
    <location>
        <begin position="1294"/>
        <end position="1361"/>
    </location>
</feature>
<dbReference type="EMBL" id="CACVAW010000020">
    <property type="protein sequence ID" value="CAA6805612.1"/>
    <property type="molecule type" value="Genomic_DNA"/>
</dbReference>
<feature type="compositionally biased region" description="Polar residues" evidence="1">
    <location>
        <begin position="825"/>
        <end position="852"/>
    </location>
</feature>
<feature type="non-terminal residue" evidence="3">
    <location>
        <position position="1"/>
    </location>
</feature>
<feature type="compositionally biased region" description="Basic and acidic residues" evidence="1">
    <location>
        <begin position="893"/>
        <end position="910"/>
    </location>
</feature>
<dbReference type="Pfam" id="PF00583">
    <property type="entry name" value="Acetyltransf_1"/>
    <property type="match status" value="1"/>
</dbReference>
<feature type="compositionally biased region" description="Low complexity" evidence="1">
    <location>
        <begin position="1263"/>
        <end position="1274"/>
    </location>
</feature>
<name>A0A6S6S783_9BACT</name>
<protein>
    <recommendedName>
        <fullName evidence="2">N-acetyltransferase domain-containing protein</fullName>
    </recommendedName>
</protein>
<feature type="region of interest" description="Disordered" evidence="1">
    <location>
        <begin position="67"/>
        <end position="123"/>
    </location>
</feature>
<dbReference type="InterPro" id="IPR016181">
    <property type="entry name" value="Acyl_CoA_acyltransferase"/>
</dbReference>
<feature type="compositionally biased region" description="Basic and acidic residues" evidence="1">
    <location>
        <begin position="1349"/>
        <end position="1361"/>
    </location>
</feature>
<dbReference type="Gene3D" id="3.40.630.30">
    <property type="match status" value="1"/>
</dbReference>
<feature type="compositionally biased region" description="Basic and acidic residues" evidence="1">
    <location>
        <begin position="1146"/>
        <end position="1159"/>
    </location>
</feature>
<organism evidence="3">
    <name type="scientific">uncultured Campylobacterales bacterium</name>
    <dbReference type="NCBI Taxonomy" id="352960"/>
    <lineage>
        <taxon>Bacteria</taxon>
        <taxon>Pseudomonadati</taxon>
        <taxon>Campylobacterota</taxon>
        <taxon>Epsilonproteobacteria</taxon>
        <taxon>Campylobacterales</taxon>
        <taxon>environmental samples</taxon>
    </lineage>
</organism>
<proteinExistence type="predicted"/>
<sequence>QELKKRINKRKQYENKKEQEAKQQQAQERRTEQEYKEYQKEMVKKYPSMSKEKKEQLLAEYNQNQKLYQEHLARQNRQAQQQKSRQEQQRRQNYQNKQQQQKAMQTYDRLEQAKKSKRPEKEIAKIERQYQKELRTHSKSPFKKTQRLEFGQKEIAKAAKKIGVSEEGLNTYITKLRKRESSDNQFARRSGSQYWGYWQMGKGARTDGGYRGSNANAYMQSKSTQLRTFLNYTVRQAKSLKNRNISTKNEAHFLGVLAAGHLKGIGGAVKMLKGQDNADALGTKTSEYYKMIHSAVNSEKSNNPGVIAYNKGVQAYVPTSKDSVNDGKYLESRVFSKTSQAQRFIKAKYPELKYKIDSEYYEKTGKLGGYDPKTGITTFDDKITKYVIHHEAITAKRHKEGQDYSEEAVAKELYQRAEELRLNPYEIRDSQDYVKTKRYLQKGRDAEIQELAKLTGTAAQKGWIGDTRRVLKEWNAKYALAGEWAAEQLGFKDGFHTPEEEKYFGYVLQNIEDKRDKRSKSGLSLERLAQREALEKKGEAAEQEYTQAKGVVQTMSAIGSVVKSTANTIVDSAKHYEEWTREGIISGVLAPENLVGGGIVARVGMTSIKKAALTSTVVDIAAASAIEGGAAEKRGRSGVVASIGVATGSALIGGTTGGAVAGYNKVSGRGNRITIDNTINKIDDKDNPLSPAEKQLVSELTQDAVNTSDNSISMDSVRRATQNSIKPDINQDEEESSSNLDTLESDTSTSFIPQTLDNTDNVVPIKQSITTQQQQARQQEQAAITSEYNFMEVSNPAYNPLPTKEEFGFESIPLKDSELTILDPNKNTDTTNPLRISNPINDPLPNNGNQTKDFMRIENPAKNLVDSDAQVKTENKPTQEPTQTQQQQAKPPRNLDEAQKRQLEQAKDASNKVTFNLKKTDAIKEIESSTHWHGNKHRGKTKTELRDRARTAKISGIGKNTGSLTAGVDSYNERIAYAKATGHKKRLTNAREAKRDYLDQPLVRSSFKSNNELYKAYLLVRNSDEFKAQYNEGNSNTIITSVPISKNIKYQSIDQFGNEHNVNRVIGVFHRNIDGTVSPVTIYPAYGQRAKLRNLTKKTPAQQQQAKTSIDSQAQQRQARQANPKTDPTSPEFDPEEFVKGRASKKHDELREVLDDRKQVLKKGSGGRSNRVTESDPHLKLTRVMNEAREREAGKKHWQKELNERFNSDGTLRDDYGTSSPTTTHKDRVDSLLSGENSVKDESIQTNKPPTKKTVDYNQPAKGLSSSVGSRGLGNNPLADMKDLKNRQKGLDNILSSKNKKNKDESGSVGAQFIGNSWKDNLKQQTRDTEARINQQGLDSARNNPPKSQEVDRPLTSEDSRGIDRQFLLGDSENQVKTSVQQQQAKSGVNDYRVSQKVNEFGKKHGIEDSLSSHSNDYIYSSKNGVEGFYKASDDTDPIILYHGTQDKSFKSLNDLDSSSNSPFFLTKDKEVAKRYSSDNHYTHPSQSEQTGNTLKGVLVVKNTEAVSIHNAEGGSQQDINMNNFLNSEYNQSINVNQNVRNIGIGETTNITITPNTHKDNFSIIGIGDYRENGTRQKLYPIQQQQAKAGLNDYRNNDNEGVSELKSYPQYLIGSNTPNISQGRNRNQSLIVEFKKDEKRTNDDTYNVKSGDKIIGQVSLKRKNDKRVHLAGLGIDDDYRHTGAAQATAHKVKKYLKDKGAKSLSIQAIPMAGSYDKNQIDSNSLVKHYLKNYYDVENIDELKDVNKTDQQKVDGVVITGSFISEGNTIFGHLKNERQKSNQDPIKSAAFLDFMKEEGISLGSNHGFTDYRDET</sequence>
<accession>A0A6S6S783</accession>
<evidence type="ECO:0000313" key="3">
    <source>
        <dbReference type="EMBL" id="CAA6805612.1"/>
    </source>
</evidence>
<dbReference type="InterPro" id="IPR000182">
    <property type="entry name" value="GNAT_dom"/>
</dbReference>
<feature type="compositionally biased region" description="Low complexity" evidence="1">
    <location>
        <begin position="1097"/>
        <end position="1122"/>
    </location>
</feature>
<feature type="region of interest" description="Disordered" evidence="1">
    <location>
        <begin position="1096"/>
        <end position="1178"/>
    </location>
</feature>